<feature type="coiled-coil region" evidence="1">
    <location>
        <begin position="417"/>
        <end position="451"/>
    </location>
</feature>
<keyword evidence="4" id="KW-1185">Reference proteome</keyword>
<proteinExistence type="predicted"/>
<dbReference type="GeneID" id="20249767"/>
<feature type="compositionally biased region" description="Basic and acidic residues" evidence="2">
    <location>
        <begin position="278"/>
        <end position="289"/>
    </location>
</feature>
<evidence type="ECO:0000313" key="4">
    <source>
        <dbReference type="Proteomes" id="UP000030746"/>
    </source>
</evidence>
<organism evidence="3 4">
    <name type="scientific">Lottia gigantea</name>
    <name type="common">Giant owl limpet</name>
    <dbReference type="NCBI Taxonomy" id="225164"/>
    <lineage>
        <taxon>Eukaryota</taxon>
        <taxon>Metazoa</taxon>
        <taxon>Spiralia</taxon>
        <taxon>Lophotrochozoa</taxon>
        <taxon>Mollusca</taxon>
        <taxon>Gastropoda</taxon>
        <taxon>Patellogastropoda</taxon>
        <taxon>Lottioidea</taxon>
        <taxon>Lottiidae</taxon>
        <taxon>Lottia</taxon>
    </lineage>
</organism>
<protein>
    <submittedName>
        <fullName evidence="3">Uncharacterized protein</fullName>
    </submittedName>
</protein>
<feature type="compositionally biased region" description="Polar residues" evidence="2">
    <location>
        <begin position="212"/>
        <end position="224"/>
    </location>
</feature>
<dbReference type="KEGG" id="lgi:LOTGIDRAFT_235158"/>
<feature type="region of interest" description="Disordered" evidence="2">
    <location>
        <begin position="24"/>
        <end position="73"/>
    </location>
</feature>
<gene>
    <name evidence="3" type="ORF">LOTGIDRAFT_235158</name>
</gene>
<dbReference type="RefSeq" id="XP_009062357.1">
    <property type="nucleotide sequence ID" value="XM_009064109.1"/>
</dbReference>
<dbReference type="EMBL" id="KB202954">
    <property type="protein sequence ID" value="ESO86961.1"/>
    <property type="molecule type" value="Genomic_DNA"/>
</dbReference>
<feature type="region of interest" description="Disordered" evidence="2">
    <location>
        <begin position="266"/>
        <end position="289"/>
    </location>
</feature>
<evidence type="ECO:0000256" key="2">
    <source>
        <dbReference type="SAM" id="MobiDB-lite"/>
    </source>
</evidence>
<keyword evidence="1" id="KW-0175">Coiled coil</keyword>
<dbReference type="HOGENOM" id="CLU_593524_0_0_1"/>
<accession>V4A103</accession>
<sequence>MAEQLSGSESDEQDISFCAIKDDIGGGQYEDYEDNSNPIKSRVFLSKSDQDGGDRQGIIPTNAARPSRAENPTAVGPDLTYLWNGSESTGQSASSTSASFESINSEELGESCPLIFSVDDVVRSNQNDQTVTSGNVDHLESDVQPVMVPDMFNKKAFSDTYIPIFVTDCDNITADESVSKDTTISSELRSDVNLYPIFPDQRPNFRYDNYGKGQSSSSEDSLISAPSNLHSNSFVEGSPEYLVNKLDNQIEQLAKTLEGLFVGDAEKSGEDEQNGDANTKESSPEAGREEIMKTVTSTHETWKEFREYLLDLMGETDYLEVQVHDLFKRLQAREDDNLRLRCERREFQTYLEGREQEWKAVEKGLKTELDYFNSKLFDISESKMDWAKETKMLEALMDLQFDREQGIILDTAKQNKLNELKLLVYRQQLLIEELQEDNITLQQEIAGHISTSTGNIPLNLW</sequence>
<evidence type="ECO:0000256" key="1">
    <source>
        <dbReference type="SAM" id="Coils"/>
    </source>
</evidence>
<dbReference type="AlphaFoldDB" id="V4A103"/>
<feature type="region of interest" description="Disordered" evidence="2">
    <location>
        <begin position="205"/>
        <end position="224"/>
    </location>
</feature>
<dbReference type="OrthoDB" id="6086102at2759"/>
<dbReference type="Proteomes" id="UP000030746">
    <property type="component" value="Unassembled WGS sequence"/>
</dbReference>
<dbReference type="CTD" id="20249767"/>
<reference evidence="3 4" key="1">
    <citation type="journal article" date="2013" name="Nature">
        <title>Insights into bilaterian evolution from three spiralian genomes.</title>
        <authorList>
            <person name="Simakov O."/>
            <person name="Marletaz F."/>
            <person name="Cho S.J."/>
            <person name="Edsinger-Gonzales E."/>
            <person name="Havlak P."/>
            <person name="Hellsten U."/>
            <person name="Kuo D.H."/>
            <person name="Larsson T."/>
            <person name="Lv J."/>
            <person name="Arendt D."/>
            <person name="Savage R."/>
            <person name="Osoegawa K."/>
            <person name="de Jong P."/>
            <person name="Grimwood J."/>
            <person name="Chapman J.A."/>
            <person name="Shapiro H."/>
            <person name="Aerts A."/>
            <person name="Otillar R.P."/>
            <person name="Terry A.Y."/>
            <person name="Boore J.L."/>
            <person name="Grigoriev I.V."/>
            <person name="Lindberg D.R."/>
            <person name="Seaver E.C."/>
            <person name="Weisblat D.A."/>
            <person name="Putnam N.H."/>
            <person name="Rokhsar D.S."/>
        </authorList>
    </citation>
    <scope>NUCLEOTIDE SEQUENCE [LARGE SCALE GENOMIC DNA]</scope>
</reference>
<name>V4A103_LOTGI</name>
<evidence type="ECO:0000313" key="3">
    <source>
        <dbReference type="EMBL" id="ESO86961.1"/>
    </source>
</evidence>